<dbReference type="EMBL" id="CP144750">
    <property type="protein sequence ID" value="WVZ82190.1"/>
    <property type="molecule type" value="Genomic_DNA"/>
</dbReference>
<protein>
    <submittedName>
        <fullName evidence="1">Uncharacterized protein</fullName>
    </submittedName>
</protein>
<gene>
    <name evidence="1" type="ORF">U9M48_029479</name>
</gene>
<proteinExistence type="predicted"/>
<organism evidence="1 2">
    <name type="scientific">Paspalum notatum var. saurae</name>
    <dbReference type="NCBI Taxonomy" id="547442"/>
    <lineage>
        <taxon>Eukaryota</taxon>
        <taxon>Viridiplantae</taxon>
        <taxon>Streptophyta</taxon>
        <taxon>Embryophyta</taxon>
        <taxon>Tracheophyta</taxon>
        <taxon>Spermatophyta</taxon>
        <taxon>Magnoliopsida</taxon>
        <taxon>Liliopsida</taxon>
        <taxon>Poales</taxon>
        <taxon>Poaceae</taxon>
        <taxon>PACMAD clade</taxon>
        <taxon>Panicoideae</taxon>
        <taxon>Andropogonodae</taxon>
        <taxon>Paspaleae</taxon>
        <taxon>Paspalinae</taxon>
        <taxon>Paspalum</taxon>
    </lineage>
</organism>
<reference evidence="1 2" key="1">
    <citation type="submission" date="2024-02" db="EMBL/GenBank/DDBJ databases">
        <title>High-quality chromosome-scale genome assembly of Pensacola bahiagrass (Paspalum notatum Flugge var. saurae).</title>
        <authorList>
            <person name="Vega J.M."/>
            <person name="Podio M."/>
            <person name="Orjuela J."/>
            <person name="Siena L.A."/>
            <person name="Pessino S.C."/>
            <person name="Combes M.C."/>
            <person name="Mariac C."/>
            <person name="Albertini E."/>
            <person name="Pupilli F."/>
            <person name="Ortiz J.P.A."/>
            <person name="Leblanc O."/>
        </authorList>
    </citation>
    <scope>NUCLEOTIDE SEQUENCE [LARGE SCALE GENOMIC DNA]</scope>
    <source>
        <strain evidence="1">R1</strain>
        <tissue evidence="1">Leaf</tissue>
    </source>
</reference>
<dbReference type="Proteomes" id="UP001341281">
    <property type="component" value="Chromosome 06"/>
</dbReference>
<evidence type="ECO:0000313" key="2">
    <source>
        <dbReference type="Proteomes" id="UP001341281"/>
    </source>
</evidence>
<evidence type="ECO:0000313" key="1">
    <source>
        <dbReference type="EMBL" id="WVZ82190.1"/>
    </source>
</evidence>
<name>A0AAQ3U331_PASNO</name>
<dbReference type="AlphaFoldDB" id="A0AAQ3U331"/>
<accession>A0AAQ3U331</accession>
<keyword evidence="2" id="KW-1185">Reference proteome</keyword>
<sequence>MSLTVVPGTRFCQVKGKKRGKTDRDKAALLRLRHARTRPSSGAAEPDAGVASLRLRSPARRCCGRGVRLSARGLAVL</sequence>